<comment type="function">
    <text evidence="9">Catalyzes the ATP-dependent phosphorylation of N-acetyl-L-glutamate.</text>
</comment>
<comment type="caution">
    <text evidence="11">The sequence shown here is derived from an EMBL/GenBank/DDBJ whole genome shotgun (WGS) entry which is preliminary data.</text>
</comment>
<evidence type="ECO:0000256" key="4">
    <source>
        <dbReference type="ARBA" id="ARBA00022679"/>
    </source>
</evidence>
<dbReference type="Proteomes" id="UP000078534">
    <property type="component" value="Unassembled WGS sequence"/>
</dbReference>
<feature type="domain" description="Aspartate/glutamate/uridylate kinase" evidence="10">
    <location>
        <begin position="3"/>
        <end position="234"/>
    </location>
</feature>
<dbReference type="FunFam" id="3.40.1160.10:FF:000004">
    <property type="entry name" value="Acetylglutamate kinase"/>
    <property type="match status" value="1"/>
</dbReference>
<organism evidence="11 12">
    <name type="scientific">Metabacillus litoralis</name>
    <dbReference type="NCBI Taxonomy" id="152268"/>
    <lineage>
        <taxon>Bacteria</taxon>
        <taxon>Bacillati</taxon>
        <taxon>Bacillota</taxon>
        <taxon>Bacilli</taxon>
        <taxon>Bacillales</taxon>
        <taxon>Bacillaceae</taxon>
        <taxon>Metabacillus</taxon>
    </lineage>
</organism>
<evidence type="ECO:0000256" key="1">
    <source>
        <dbReference type="ARBA" id="ARBA00004828"/>
    </source>
</evidence>
<dbReference type="GO" id="GO:0042450">
    <property type="term" value="P:L-arginine biosynthetic process via ornithine"/>
    <property type="evidence" value="ECO:0007669"/>
    <property type="project" value="UniProtKB-UniRule"/>
</dbReference>
<dbReference type="GO" id="GO:0003991">
    <property type="term" value="F:acetylglutamate kinase activity"/>
    <property type="evidence" value="ECO:0007669"/>
    <property type="project" value="UniProtKB-UniRule"/>
</dbReference>
<dbReference type="EMBL" id="LWSG01000034">
    <property type="protein sequence ID" value="OAS83886.1"/>
    <property type="molecule type" value="Genomic_DNA"/>
</dbReference>
<name>A0A179SQ41_9BACI</name>
<dbReference type="SUPFAM" id="SSF53633">
    <property type="entry name" value="Carbamate kinase-like"/>
    <property type="match status" value="1"/>
</dbReference>
<feature type="binding site" evidence="9">
    <location>
        <position position="63"/>
    </location>
    <ligand>
        <name>substrate</name>
    </ligand>
</feature>
<dbReference type="AlphaFoldDB" id="A0A179SQ41"/>
<keyword evidence="4 9" id="KW-0808">Transferase</keyword>
<evidence type="ECO:0000256" key="8">
    <source>
        <dbReference type="ARBA" id="ARBA00048141"/>
    </source>
</evidence>
<feature type="binding site" evidence="9">
    <location>
        <position position="156"/>
    </location>
    <ligand>
        <name>substrate</name>
    </ligand>
</feature>
<evidence type="ECO:0000313" key="12">
    <source>
        <dbReference type="Proteomes" id="UP000078534"/>
    </source>
</evidence>
<proteinExistence type="inferred from homology"/>
<dbReference type="Gene3D" id="3.40.1160.10">
    <property type="entry name" value="Acetylglutamate kinase-like"/>
    <property type="match status" value="1"/>
</dbReference>
<dbReference type="GO" id="GO:0005737">
    <property type="term" value="C:cytoplasm"/>
    <property type="evidence" value="ECO:0007669"/>
    <property type="project" value="UniProtKB-SubCell"/>
</dbReference>
<evidence type="ECO:0000256" key="9">
    <source>
        <dbReference type="HAMAP-Rule" id="MF_00082"/>
    </source>
</evidence>
<dbReference type="EC" id="2.7.2.8" evidence="9"/>
<keyword evidence="7 9" id="KW-0067">ATP-binding</keyword>
<keyword evidence="5 9" id="KW-0547">Nucleotide-binding</keyword>
<evidence type="ECO:0000256" key="5">
    <source>
        <dbReference type="ARBA" id="ARBA00022741"/>
    </source>
</evidence>
<comment type="pathway">
    <text evidence="1 9">Amino-acid biosynthesis; L-arginine biosynthesis; N(2)-acetyl-L-ornithine from L-glutamate: step 2/4.</text>
</comment>
<dbReference type="PIRSF" id="PIRSF000728">
    <property type="entry name" value="NAGK"/>
    <property type="match status" value="1"/>
</dbReference>
<keyword evidence="6 9" id="KW-0418">Kinase</keyword>
<dbReference type="PANTHER" id="PTHR23342">
    <property type="entry name" value="N-ACETYLGLUTAMATE SYNTHASE"/>
    <property type="match status" value="1"/>
</dbReference>
<gene>
    <name evidence="9" type="primary">argB</name>
    <name evidence="11" type="ORF">A6K24_07190</name>
</gene>
<dbReference type="InterPro" id="IPR001048">
    <property type="entry name" value="Asp/Glu/Uridylate_kinase"/>
</dbReference>
<keyword evidence="2 9" id="KW-0055">Arginine biosynthesis</keyword>
<dbReference type="InterPro" id="IPR004662">
    <property type="entry name" value="AcgluKinase_fam"/>
</dbReference>
<accession>A0A179SQ41</accession>
<feature type="binding site" evidence="9">
    <location>
        <begin position="41"/>
        <end position="42"/>
    </location>
    <ligand>
        <name>substrate</name>
    </ligand>
</feature>
<keyword evidence="12" id="KW-1185">Reference proteome</keyword>
<dbReference type="GO" id="GO:0005524">
    <property type="term" value="F:ATP binding"/>
    <property type="evidence" value="ECO:0007669"/>
    <property type="project" value="UniProtKB-UniRule"/>
</dbReference>
<reference evidence="12" key="1">
    <citation type="submission" date="2016-04" db="EMBL/GenBank/DDBJ databases">
        <authorList>
            <person name="Lyu Z."/>
            <person name="Lyu W."/>
        </authorList>
    </citation>
    <scope>NUCLEOTIDE SEQUENCE [LARGE SCALE GENOMIC DNA]</scope>
    <source>
        <strain evidence="12">C44</strain>
    </source>
</reference>
<dbReference type="STRING" id="152268.A6K24_07190"/>
<dbReference type="RefSeq" id="WP_066336389.1">
    <property type="nucleotide sequence ID" value="NZ_LWSG01000034.1"/>
</dbReference>
<evidence type="ECO:0000256" key="6">
    <source>
        <dbReference type="ARBA" id="ARBA00022777"/>
    </source>
</evidence>
<dbReference type="Pfam" id="PF00696">
    <property type="entry name" value="AA_kinase"/>
    <property type="match status" value="1"/>
</dbReference>
<comment type="subcellular location">
    <subcellularLocation>
        <location evidence="9">Cytoplasm</location>
    </subcellularLocation>
</comment>
<dbReference type="UniPathway" id="UPA00068">
    <property type="reaction ID" value="UER00107"/>
</dbReference>
<protein>
    <recommendedName>
        <fullName evidence="9">Acetylglutamate kinase</fullName>
        <ecNumber evidence="9">2.7.2.8</ecNumber>
    </recommendedName>
    <alternativeName>
        <fullName evidence="9">N-acetyl-L-glutamate 5-phosphotransferase</fullName>
    </alternativeName>
    <alternativeName>
        <fullName evidence="9">NAG kinase</fullName>
        <shortName evidence="9">NAGK</shortName>
    </alternativeName>
</protein>
<evidence type="ECO:0000256" key="7">
    <source>
        <dbReference type="ARBA" id="ARBA00022840"/>
    </source>
</evidence>
<dbReference type="InterPro" id="IPR037528">
    <property type="entry name" value="ArgB"/>
</dbReference>
<dbReference type="NCBIfam" id="TIGR00761">
    <property type="entry name" value="argB"/>
    <property type="match status" value="1"/>
</dbReference>
<sequence>MSKTVVLKCGGSTVHQLSESFFQSLNVLIENNWKVMIVHGGGPDITNMLKALNIETEFFNGQRKTTKAVLEIAEMVLAGKINKHLTNLLQQKGLKAIGLSGSDGQLLQASYLDKENLGLVGKVTSVDTSSVSLLMDNGYIPVIAPLARTVTYETLNVNADLAAAAIAHAVGAEKFLFVTDVPGILDGEKQVIEKITPSEIQSHIEKEVITGGMIPKVQSAMATLSDICQEVMIVSGQQAFIENDSFKGTKIVREQEVLSS</sequence>
<dbReference type="CDD" id="cd04238">
    <property type="entry name" value="AAK_NAGK-like"/>
    <property type="match status" value="1"/>
</dbReference>
<comment type="catalytic activity">
    <reaction evidence="8 9">
        <text>N-acetyl-L-glutamate + ATP = N-acetyl-L-glutamyl 5-phosphate + ADP</text>
        <dbReference type="Rhea" id="RHEA:14629"/>
        <dbReference type="ChEBI" id="CHEBI:30616"/>
        <dbReference type="ChEBI" id="CHEBI:44337"/>
        <dbReference type="ChEBI" id="CHEBI:57936"/>
        <dbReference type="ChEBI" id="CHEBI:456216"/>
        <dbReference type="EC" id="2.7.2.8"/>
    </reaction>
</comment>
<evidence type="ECO:0000256" key="2">
    <source>
        <dbReference type="ARBA" id="ARBA00022571"/>
    </source>
</evidence>
<evidence type="ECO:0000259" key="10">
    <source>
        <dbReference type="Pfam" id="PF00696"/>
    </source>
</evidence>
<comment type="similarity">
    <text evidence="9">Belongs to the acetylglutamate kinase family. ArgB subfamily.</text>
</comment>
<evidence type="ECO:0000313" key="11">
    <source>
        <dbReference type="EMBL" id="OAS83886.1"/>
    </source>
</evidence>
<dbReference type="HAMAP" id="MF_00082">
    <property type="entry name" value="ArgB"/>
    <property type="match status" value="1"/>
</dbReference>
<dbReference type="InterPro" id="IPR036393">
    <property type="entry name" value="AceGlu_kinase-like_sf"/>
</dbReference>
<keyword evidence="3 9" id="KW-0028">Amino-acid biosynthesis</keyword>
<dbReference type="OrthoDB" id="9803155at2"/>
<dbReference type="PANTHER" id="PTHR23342:SF0">
    <property type="entry name" value="N-ACETYLGLUTAMATE SYNTHASE, MITOCHONDRIAL"/>
    <property type="match status" value="1"/>
</dbReference>
<evidence type="ECO:0000256" key="3">
    <source>
        <dbReference type="ARBA" id="ARBA00022605"/>
    </source>
</evidence>
<feature type="site" description="Transition state stabilizer" evidence="9">
    <location>
        <position position="8"/>
    </location>
</feature>
<feature type="site" description="Transition state stabilizer" evidence="9">
    <location>
        <position position="216"/>
    </location>
</feature>
<keyword evidence="9" id="KW-0963">Cytoplasm</keyword>